<gene>
    <name evidence="2" type="ORF">O181_068869</name>
</gene>
<dbReference type="Proteomes" id="UP000765509">
    <property type="component" value="Unassembled WGS sequence"/>
</dbReference>
<keyword evidence="3" id="KW-1185">Reference proteome</keyword>
<protein>
    <submittedName>
        <fullName evidence="2">Uncharacterized protein</fullName>
    </submittedName>
</protein>
<dbReference type="AlphaFoldDB" id="A0A9Q3EXP9"/>
<feature type="region of interest" description="Disordered" evidence="1">
    <location>
        <begin position="501"/>
        <end position="520"/>
    </location>
</feature>
<evidence type="ECO:0000256" key="1">
    <source>
        <dbReference type="SAM" id="MobiDB-lite"/>
    </source>
</evidence>
<proteinExistence type="predicted"/>
<accession>A0A9Q3EXP9</accession>
<dbReference type="EMBL" id="AVOT02034919">
    <property type="protein sequence ID" value="MBW0529154.1"/>
    <property type="molecule type" value="Genomic_DNA"/>
</dbReference>
<name>A0A9Q3EXP9_9BASI</name>
<evidence type="ECO:0000313" key="3">
    <source>
        <dbReference type="Proteomes" id="UP000765509"/>
    </source>
</evidence>
<sequence length="520" mass="60190">MESLQHEFQNSQRCSNSKMNDIEQLLHTLPRMSTPLNQNEGKRVPNPQVLEVVNSQLKSELSTSFHKLEPSMGQALLKEILKIKEWPHFSGEGEYEHMKFIRAHRWYIKLRQAHGHQSWTWWKTQIIIKLANDDWRFQVEKAFESAKFNADKDKDLPWFYQPKDRLTELSPEIRTTEQSAAENIINILEEVTTRTRIGSSRVNLKTMFNTPWKDSVDKNPKENSNNMKYKSADTIRKCHICHSTTHLANACPRKGKINEIDIEKEPDVEKYDDVENSDDKSSIFSESSKDIKNINSTFDLMESYSHLPQLRNCKLDLSKIKDAQLMKTTPNRGKGYTAGAFCSGVGKSFLKTCVPNLEYQLFPIDGIKFNSLSSPMKALGIFETTVIFPHINGNLRIIVEFVVMENCSSTHFLLRNDYLIIQIEVRKVSPVSLELEKLKSEQLNEAEISLHLTDKQENELSALLYDNKEAFASDKETFGETIHHEADIIFKIERPYPPLFRRPAYPESPKSREDLEIHIN</sequence>
<reference evidence="2" key="1">
    <citation type="submission" date="2021-03" db="EMBL/GenBank/DDBJ databases">
        <title>Draft genome sequence of rust myrtle Austropuccinia psidii MF-1, a brazilian biotype.</title>
        <authorList>
            <person name="Quecine M.C."/>
            <person name="Pachon D.M.R."/>
            <person name="Bonatelli M.L."/>
            <person name="Correr F.H."/>
            <person name="Franceschini L.M."/>
            <person name="Leite T.F."/>
            <person name="Margarido G.R.A."/>
            <person name="Almeida C.A."/>
            <person name="Ferrarezi J.A."/>
            <person name="Labate C.A."/>
        </authorList>
    </citation>
    <scope>NUCLEOTIDE SEQUENCE</scope>
    <source>
        <strain evidence="2">MF-1</strain>
    </source>
</reference>
<feature type="compositionally biased region" description="Basic and acidic residues" evidence="1">
    <location>
        <begin position="509"/>
        <end position="520"/>
    </location>
</feature>
<dbReference type="OrthoDB" id="2507294at2759"/>
<organism evidence="2 3">
    <name type="scientific">Austropuccinia psidii MF-1</name>
    <dbReference type="NCBI Taxonomy" id="1389203"/>
    <lineage>
        <taxon>Eukaryota</taxon>
        <taxon>Fungi</taxon>
        <taxon>Dikarya</taxon>
        <taxon>Basidiomycota</taxon>
        <taxon>Pucciniomycotina</taxon>
        <taxon>Pucciniomycetes</taxon>
        <taxon>Pucciniales</taxon>
        <taxon>Sphaerophragmiaceae</taxon>
        <taxon>Austropuccinia</taxon>
    </lineage>
</organism>
<evidence type="ECO:0000313" key="2">
    <source>
        <dbReference type="EMBL" id="MBW0529154.1"/>
    </source>
</evidence>
<comment type="caution">
    <text evidence="2">The sequence shown here is derived from an EMBL/GenBank/DDBJ whole genome shotgun (WGS) entry which is preliminary data.</text>
</comment>